<dbReference type="OrthoDB" id="5958381at2759"/>
<evidence type="ECO:0000313" key="4">
    <source>
        <dbReference type="Proteomes" id="UP001163046"/>
    </source>
</evidence>
<dbReference type="InterPro" id="IPR046496">
    <property type="entry name" value="DUF6589"/>
</dbReference>
<organism evidence="3 4">
    <name type="scientific">Desmophyllum pertusum</name>
    <dbReference type="NCBI Taxonomy" id="174260"/>
    <lineage>
        <taxon>Eukaryota</taxon>
        <taxon>Metazoa</taxon>
        <taxon>Cnidaria</taxon>
        <taxon>Anthozoa</taxon>
        <taxon>Hexacorallia</taxon>
        <taxon>Scleractinia</taxon>
        <taxon>Caryophylliina</taxon>
        <taxon>Caryophylliidae</taxon>
        <taxon>Desmophyllum</taxon>
    </lineage>
</organism>
<dbReference type="PROSITE" id="PS00028">
    <property type="entry name" value="ZINC_FINGER_C2H2_1"/>
    <property type="match status" value="1"/>
</dbReference>
<evidence type="ECO:0000256" key="1">
    <source>
        <dbReference type="SAM" id="MobiDB-lite"/>
    </source>
</evidence>
<dbReference type="Pfam" id="PF20231">
    <property type="entry name" value="DUF6589"/>
    <property type="match status" value="1"/>
</dbReference>
<sequence>MFLVTKRVTVAVNLAPFATAAGTKLFKAWKEKKSSEESNAATAQHALKRKHPISPLSSSKGDVETERRIERKKGHRLAFESVCLQNITPKPFPVASGLGVKEISTTQDASSQTSKSSCQCLPSTTKKTCVKVIVYYPSKTIAKELPVNLHSLGIALCKGSSAVHLGLAAFKCKDLRKTLINRTCLEVDKECRRLVRKKVSLLKRTSLKDLKQFKWSKLIKEWRKEAPTLYKVLRAIAMPPQLSCNKIKSLRPVIGSAGAMLLKARNLRMSAVQHLVGLSLFLGRTRRKGFTRLQKLGMCVSRKSTNRKIKEVSLGFQKKVKSWKSAAERSKLASTYPPVQQVTVSSFPALPHNEEAISEPSGDNLLQDESDTSTLESDSLIWSSESSESEEDRGGEESLCNQDDKSSCADFGLNGDNLDWIRRPSIYSKERDTESVHWFSLLAYDNRVTDWDLNDEHPIRDIRELDNSTFIPSPDEHAKLKEEFVVLVLRILVKNCKYLQKFASMVPTHIPHPYSEEMRHQSQVVHLGLLDKNENKSDEMLQILQHCSAEYVPADSQSNILQKINLGGDHLTVERAIGATNAVADSDTPHERLEGLILKHEEFHCEKNFLQMVFDYMYKEDSAGDMGTLYQLRARLNRKDVNAKVNKSYHGCESFFSTVVEGYVVYAAIEFFGMTSPHGTPSLNMLHVQAEQDDVCAQLQEKVGELVNKYVLFQAQEESVLLHEAVREAEACQDSYSCRFPSCNKRYIYEKRRNNHEVAVHGLTIPCENEERKSPGSKRWRWYF</sequence>
<feature type="compositionally biased region" description="Low complexity" evidence="1">
    <location>
        <begin position="372"/>
        <end position="386"/>
    </location>
</feature>
<evidence type="ECO:0000259" key="2">
    <source>
        <dbReference type="PROSITE" id="PS00028"/>
    </source>
</evidence>
<evidence type="ECO:0000313" key="3">
    <source>
        <dbReference type="EMBL" id="KAJ7386189.1"/>
    </source>
</evidence>
<name>A0A9X0D618_9CNID</name>
<protein>
    <recommendedName>
        <fullName evidence="2">C2H2-type domain-containing protein</fullName>
    </recommendedName>
</protein>
<accession>A0A9X0D618</accession>
<dbReference type="Proteomes" id="UP001163046">
    <property type="component" value="Unassembled WGS sequence"/>
</dbReference>
<feature type="region of interest" description="Disordered" evidence="1">
    <location>
        <begin position="37"/>
        <end position="66"/>
    </location>
</feature>
<feature type="region of interest" description="Disordered" evidence="1">
    <location>
        <begin position="353"/>
        <end position="404"/>
    </location>
</feature>
<feature type="domain" description="C2H2-type" evidence="2">
    <location>
        <begin position="738"/>
        <end position="761"/>
    </location>
</feature>
<comment type="caution">
    <text evidence="3">The sequence shown here is derived from an EMBL/GenBank/DDBJ whole genome shotgun (WGS) entry which is preliminary data.</text>
</comment>
<keyword evidence="4" id="KW-1185">Reference proteome</keyword>
<dbReference type="EMBL" id="MU825877">
    <property type="protein sequence ID" value="KAJ7386189.1"/>
    <property type="molecule type" value="Genomic_DNA"/>
</dbReference>
<gene>
    <name evidence="3" type="ORF">OS493_010582</name>
</gene>
<dbReference type="InterPro" id="IPR013087">
    <property type="entry name" value="Znf_C2H2_type"/>
</dbReference>
<dbReference type="AlphaFoldDB" id="A0A9X0D618"/>
<proteinExistence type="predicted"/>
<reference evidence="3" key="1">
    <citation type="submission" date="2023-01" db="EMBL/GenBank/DDBJ databases">
        <title>Genome assembly of the deep-sea coral Lophelia pertusa.</title>
        <authorList>
            <person name="Herrera S."/>
            <person name="Cordes E."/>
        </authorList>
    </citation>
    <scope>NUCLEOTIDE SEQUENCE</scope>
    <source>
        <strain evidence="3">USNM1676648</strain>
        <tissue evidence="3">Polyp</tissue>
    </source>
</reference>